<proteinExistence type="predicted"/>
<dbReference type="CDD" id="cd01891">
    <property type="entry name" value="TypA_BipA"/>
    <property type="match status" value="1"/>
</dbReference>
<dbReference type="STRING" id="1802274.A3J58_00465"/>
<dbReference type="CDD" id="cd03691">
    <property type="entry name" value="BipA_TypA_II"/>
    <property type="match status" value="1"/>
</dbReference>
<dbReference type="PROSITE" id="PS51722">
    <property type="entry name" value="G_TR_2"/>
    <property type="match status" value="1"/>
</dbReference>
<dbReference type="SUPFAM" id="SSF50447">
    <property type="entry name" value="Translation proteins"/>
    <property type="match status" value="1"/>
</dbReference>
<dbReference type="Pfam" id="PF00009">
    <property type="entry name" value="GTP_EFTU"/>
    <property type="match status" value="1"/>
</dbReference>
<dbReference type="InterPro" id="IPR035651">
    <property type="entry name" value="BipA_V"/>
</dbReference>
<dbReference type="Gene3D" id="3.30.70.240">
    <property type="match status" value="1"/>
</dbReference>
<dbReference type="InterPro" id="IPR031157">
    <property type="entry name" value="G_TR_CS"/>
</dbReference>
<dbReference type="InterPro" id="IPR006298">
    <property type="entry name" value="BipA"/>
</dbReference>
<name>A0A1G2KVJ6_9BACT</name>
<dbReference type="InterPro" id="IPR009000">
    <property type="entry name" value="Transl_B-barrel_sf"/>
</dbReference>
<dbReference type="GO" id="GO:1990904">
    <property type="term" value="C:ribonucleoprotein complex"/>
    <property type="evidence" value="ECO:0007669"/>
    <property type="project" value="TreeGrafter"/>
</dbReference>
<feature type="domain" description="Tr-type G" evidence="3">
    <location>
        <begin position="1"/>
        <end position="193"/>
    </location>
</feature>
<dbReference type="FunFam" id="3.30.70.870:FF:000003">
    <property type="entry name" value="GTP-binding protein TypA"/>
    <property type="match status" value="1"/>
</dbReference>
<dbReference type="InterPro" id="IPR047041">
    <property type="entry name" value="BipA_GTP-bd_dom"/>
</dbReference>
<dbReference type="InterPro" id="IPR047042">
    <property type="entry name" value="BipA_II"/>
</dbReference>
<evidence type="ECO:0000256" key="1">
    <source>
        <dbReference type="ARBA" id="ARBA00023134"/>
    </source>
</evidence>
<dbReference type="Pfam" id="PF03144">
    <property type="entry name" value="GTP_EFTU_D2"/>
    <property type="match status" value="1"/>
</dbReference>
<dbReference type="SUPFAM" id="SSF52540">
    <property type="entry name" value="P-loop containing nucleoside triphosphate hydrolases"/>
    <property type="match status" value="1"/>
</dbReference>
<protein>
    <recommendedName>
        <fullName evidence="2">50S ribosomal subunit assembly factor BipA</fullName>
    </recommendedName>
</protein>
<evidence type="ECO:0000313" key="4">
    <source>
        <dbReference type="EMBL" id="OHA02439.1"/>
    </source>
</evidence>
<organism evidence="4 5">
    <name type="scientific">Candidatus Sungbacteria bacterium RIFCSPHIGHO2_02_FULL_52_23</name>
    <dbReference type="NCBI Taxonomy" id="1802274"/>
    <lineage>
        <taxon>Bacteria</taxon>
        <taxon>Candidatus Sungiibacteriota</taxon>
    </lineage>
</organism>
<dbReference type="Gene3D" id="2.40.30.10">
    <property type="entry name" value="Translation factors"/>
    <property type="match status" value="1"/>
</dbReference>
<comment type="caution">
    <text evidence="4">The sequence shown here is derived from an EMBL/GenBank/DDBJ whole genome shotgun (WGS) entry which is preliminary data.</text>
</comment>
<dbReference type="InterPro" id="IPR004161">
    <property type="entry name" value="EFTu-like_2"/>
</dbReference>
<dbReference type="EMBL" id="MHQM01000047">
    <property type="protein sequence ID" value="OHA02439.1"/>
    <property type="molecule type" value="Genomic_DNA"/>
</dbReference>
<dbReference type="GO" id="GO:0005525">
    <property type="term" value="F:GTP binding"/>
    <property type="evidence" value="ECO:0007669"/>
    <property type="project" value="UniProtKB-KW"/>
</dbReference>
<dbReference type="InterPro" id="IPR035647">
    <property type="entry name" value="EFG_III/V"/>
</dbReference>
<dbReference type="FunFam" id="3.40.50.300:FF:000055">
    <property type="entry name" value="GTP-binding protein TypA"/>
    <property type="match status" value="1"/>
</dbReference>
<dbReference type="PRINTS" id="PR00315">
    <property type="entry name" value="ELONGATNFCT"/>
</dbReference>
<dbReference type="PANTHER" id="PTHR42908:SF8">
    <property type="entry name" value="TR-TYPE G DOMAIN-CONTAINING PROTEIN"/>
    <property type="match status" value="1"/>
</dbReference>
<dbReference type="SUPFAM" id="SSF54980">
    <property type="entry name" value="EF-G C-terminal domain-like"/>
    <property type="match status" value="2"/>
</dbReference>
<dbReference type="InterPro" id="IPR042116">
    <property type="entry name" value="TypA/BipA_C"/>
</dbReference>
<sequence>MEIRNIAIIAHVDHGKTTLTDAILRQTGAVKEGVSMDSNTLEQERGITIYSKNAAIFYKDTKINIVDTPGHADFGSEVERVLRSIDSVLLVVDAQEGPMPQTRFVLKKSLELGIKPIVVINKIDKPAADPARCEEQVLELFLELGADDDQANFPVVYAIGRAGVARRKLTDESSDLMPLLDVILEHVPVASSDALIAKPLRLQPFNLGYDNFLGRLAVARVYEGTVAPGASVWVKKPDGTARTGKINKIFSFSGLEKTEAAEASAGDIVLVAGLPDIDIGETVMADPNGEPLPAIAIDQPTIELNFLVNNSPFAGREGKFVTSRQIREYLERELEVNVGLKVDFSSAESLKVSGRGELHVAILLENMRRAGYELQVSQPQVIIREENGVKSEPFEEVIVDTPVEYQGVVIERLGGRGFTLTGVTQHDATVRLSFEGPTRGLLGYRNQFLVDTKGEGILASRVIGFRPWAGEIKKRVAGSMVSMADGKALGFSLYNLQDRGTLYIGPATEVYQGMVIGNTAKGEEMSVNPTKGKQLSNMRAAGSDESIILTPPSPMTIERGLEVMTEDEYLEITPKSVRLRKQFLNEIDRNKTRRQSRA</sequence>
<dbReference type="Proteomes" id="UP000178510">
    <property type="component" value="Unassembled WGS sequence"/>
</dbReference>
<keyword evidence="1" id="KW-0547">Nucleotide-binding</keyword>
<dbReference type="InterPro" id="IPR047043">
    <property type="entry name" value="BipA_III"/>
</dbReference>
<dbReference type="Gene3D" id="3.40.50.300">
    <property type="entry name" value="P-loop containing nucleotide triphosphate hydrolases"/>
    <property type="match status" value="1"/>
</dbReference>
<dbReference type="InterPro" id="IPR000640">
    <property type="entry name" value="EFG_V-like"/>
</dbReference>
<dbReference type="InterPro" id="IPR027417">
    <property type="entry name" value="P-loop_NTPase"/>
</dbReference>
<dbReference type="NCBIfam" id="TIGR00231">
    <property type="entry name" value="small_GTP"/>
    <property type="match status" value="1"/>
</dbReference>
<dbReference type="Gene3D" id="3.30.70.870">
    <property type="entry name" value="Elongation Factor G (Translational Gtpase), domain 3"/>
    <property type="match status" value="1"/>
</dbReference>
<dbReference type="CDD" id="cd03710">
    <property type="entry name" value="BipA_TypA_C"/>
    <property type="match status" value="1"/>
</dbReference>
<reference evidence="4 5" key="1">
    <citation type="journal article" date="2016" name="Nat. Commun.">
        <title>Thousands of microbial genomes shed light on interconnected biogeochemical processes in an aquifer system.</title>
        <authorList>
            <person name="Anantharaman K."/>
            <person name="Brown C.T."/>
            <person name="Hug L.A."/>
            <person name="Sharon I."/>
            <person name="Castelle C.J."/>
            <person name="Probst A.J."/>
            <person name="Thomas B.C."/>
            <person name="Singh A."/>
            <person name="Wilkins M.J."/>
            <person name="Karaoz U."/>
            <person name="Brodie E.L."/>
            <person name="Williams K.H."/>
            <person name="Hubbard S.S."/>
            <person name="Banfield J.F."/>
        </authorList>
    </citation>
    <scope>NUCLEOTIDE SEQUENCE [LARGE SCALE GENOMIC DNA]</scope>
</reference>
<gene>
    <name evidence="4" type="ORF">A3J58_00465</name>
</gene>
<dbReference type="GO" id="GO:0005829">
    <property type="term" value="C:cytosol"/>
    <property type="evidence" value="ECO:0007669"/>
    <property type="project" value="TreeGrafter"/>
</dbReference>
<dbReference type="PROSITE" id="PS00301">
    <property type="entry name" value="G_TR_1"/>
    <property type="match status" value="1"/>
</dbReference>
<dbReference type="Gene3D" id="2.40.50.250">
    <property type="entry name" value="bipa protein"/>
    <property type="match status" value="1"/>
</dbReference>
<dbReference type="AlphaFoldDB" id="A0A1G2KVJ6"/>
<accession>A0A1G2KVJ6</accession>
<dbReference type="PANTHER" id="PTHR42908">
    <property type="entry name" value="TRANSLATION ELONGATION FACTOR-RELATED"/>
    <property type="match status" value="1"/>
</dbReference>
<dbReference type="InterPro" id="IPR005225">
    <property type="entry name" value="Small_GTP-bd"/>
</dbReference>
<dbReference type="Pfam" id="PF00679">
    <property type="entry name" value="EFG_C"/>
    <property type="match status" value="1"/>
</dbReference>
<dbReference type="GO" id="GO:0003924">
    <property type="term" value="F:GTPase activity"/>
    <property type="evidence" value="ECO:0007669"/>
    <property type="project" value="InterPro"/>
</dbReference>
<keyword evidence="1" id="KW-0342">GTP-binding</keyword>
<dbReference type="Pfam" id="PF21018">
    <property type="entry name" value="BipA_C"/>
    <property type="match status" value="1"/>
</dbReference>
<dbReference type="InterPro" id="IPR000795">
    <property type="entry name" value="T_Tr_GTP-bd_dom"/>
</dbReference>
<evidence type="ECO:0000256" key="2">
    <source>
        <dbReference type="ARBA" id="ARBA00035722"/>
    </source>
</evidence>
<dbReference type="InterPro" id="IPR048876">
    <property type="entry name" value="BipA_C"/>
</dbReference>
<evidence type="ECO:0000259" key="3">
    <source>
        <dbReference type="PROSITE" id="PS51722"/>
    </source>
</evidence>
<dbReference type="CDD" id="cd16263">
    <property type="entry name" value="BipA_III"/>
    <property type="match status" value="1"/>
</dbReference>
<dbReference type="NCBIfam" id="TIGR01394">
    <property type="entry name" value="TypA_BipA"/>
    <property type="match status" value="1"/>
</dbReference>
<evidence type="ECO:0000313" key="5">
    <source>
        <dbReference type="Proteomes" id="UP000178510"/>
    </source>
</evidence>